<dbReference type="eggNOG" id="ENOG50339DE">
    <property type="taxonomic scope" value="Bacteria"/>
</dbReference>
<comment type="caution">
    <text evidence="3">The sequence shown here is derived from an EMBL/GenBank/DDBJ whole genome shotgun (WGS) entry which is preliminary data.</text>
</comment>
<dbReference type="AlphaFoldDB" id="A0A085A7S8"/>
<sequence>MQFRTIRTALDHEGEVIHTRDLTPRSRGRWYCRSCNNPLRLHWTHDCGGYFEHDLEESEERGLKHCAYRVISQDKPVSAFDQAVNALMERDDAHATEPSKKDYFCVLCQREYYGLRCCPVCRQHIYSTEMKDLDPLARPVTFAK</sequence>
<feature type="domain" description="DUF7828" evidence="2">
    <location>
        <begin position="5"/>
        <end position="85"/>
    </location>
</feature>
<dbReference type="InterPro" id="IPR057150">
    <property type="entry name" value="DUF7828"/>
</dbReference>
<dbReference type="RefSeq" id="WP_038157986.1">
    <property type="nucleotide sequence ID" value="NZ_JMTB01000085.1"/>
</dbReference>
<evidence type="ECO:0000313" key="4">
    <source>
        <dbReference type="Proteomes" id="UP000028630"/>
    </source>
</evidence>
<accession>A0A085A7S8</accession>
<dbReference type="InterPro" id="IPR021696">
    <property type="entry name" value="DUF3279"/>
</dbReference>
<keyword evidence="4" id="KW-1185">Reference proteome</keyword>
<evidence type="ECO:0000259" key="2">
    <source>
        <dbReference type="Pfam" id="PF25165"/>
    </source>
</evidence>
<organism evidence="3 4">
    <name type="scientific">Trabulsiella guamensis ATCC 49490</name>
    <dbReference type="NCBI Taxonomy" id="1005994"/>
    <lineage>
        <taxon>Bacteria</taxon>
        <taxon>Pseudomonadati</taxon>
        <taxon>Pseudomonadota</taxon>
        <taxon>Gammaproteobacteria</taxon>
        <taxon>Enterobacterales</taxon>
        <taxon>Enterobacteriaceae</taxon>
        <taxon>Trabulsiella</taxon>
    </lineage>
</organism>
<reference evidence="4" key="1">
    <citation type="submission" date="2014-05" db="EMBL/GenBank/DDBJ databases">
        <title>ATOL: Assembling a taxonomically balanced genome-scale reconstruction of the evolutionary history of the Enterobacteriaceae.</title>
        <authorList>
            <person name="Plunkett G. III"/>
            <person name="Neeno-Eckwall E.C."/>
            <person name="Glasner J.D."/>
            <person name="Perna N.T."/>
        </authorList>
    </citation>
    <scope>NUCLEOTIDE SEQUENCE [LARGE SCALE GENOMIC DNA]</scope>
    <source>
        <strain evidence="4">ATCC 49490</strain>
    </source>
</reference>
<proteinExistence type="predicted"/>
<protein>
    <submittedName>
        <fullName evidence="3">Uncharacterized protein</fullName>
    </submittedName>
</protein>
<gene>
    <name evidence="3" type="ORF">GTGU_02794</name>
</gene>
<dbReference type="Pfam" id="PF11682">
    <property type="entry name" value="Zn_ribbon_11"/>
    <property type="match status" value="1"/>
</dbReference>
<feature type="domain" description="DUF3279" evidence="1">
    <location>
        <begin position="98"/>
        <end position="133"/>
    </location>
</feature>
<evidence type="ECO:0000259" key="1">
    <source>
        <dbReference type="Pfam" id="PF11682"/>
    </source>
</evidence>
<dbReference type="Proteomes" id="UP000028630">
    <property type="component" value="Unassembled WGS sequence"/>
</dbReference>
<dbReference type="OrthoDB" id="6624929at2"/>
<evidence type="ECO:0000313" key="3">
    <source>
        <dbReference type="EMBL" id="KFC06273.1"/>
    </source>
</evidence>
<dbReference type="Pfam" id="PF25165">
    <property type="entry name" value="DUF7828"/>
    <property type="match status" value="1"/>
</dbReference>
<dbReference type="EMBL" id="JMTB01000085">
    <property type="protein sequence ID" value="KFC06273.1"/>
    <property type="molecule type" value="Genomic_DNA"/>
</dbReference>
<name>A0A085A7S8_9ENTR</name>